<evidence type="ECO:0000259" key="1">
    <source>
        <dbReference type="Pfam" id="PF15024"/>
    </source>
</evidence>
<comment type="caution">
    <text evidence="2">The sequence shown here is derived from an EMBL/GenBank/DDBJ whole genome shotgun (WGS) entry which is preliminary data.</text>
</comment>
<dbReference type="AlphaFoldDB" id="A0AAU9XYX3"/>
<organism evidence="2 3">
    <name type="scientific">Pocillopora meandrina</name>
    <dbReference type="NCBI Taxonomy" id="46732"/>
    <lineage>
        <taxon>Eukaryota</taxon>
        <taxon>Metazoa</taxon>
        <taxon>Cnidaria</taxon>
        <taxon>Anthozoa</taxon>
        <taxon>Hexacorallia</taxon>
        <taxon>Scleractinia</taxon>
        <taxon>Astrocoeniina</taxon>
        <taxon>Pocilloporidae</taxon>
        <taxon>Pocillopora</taxon>
    </lineage>
</organism>
<evidence type="ECO:0000313" key="2">
    <source>
        <dbReference type="EMBL" id="CAH3161540.1"/>
    </source>
</evidence>
<dbReference type="Pfam" id="PF15024">
    <property type="entry name" value="Glyco_transf_18"/>
    <property type="match status" value="1"/>
</dbReference>
<name>A0AAU9XYX3_9CNID</name>
<feature type="domain" description="Glycosyltransferase family 18 catalytic" evidence="1">
    <location>
        <begin position="24"/>
        <end position="96"/>
    </location>
</feature>
<proteinExistence type="predicted"/>
<dbReference type="Proteomes" id="UP001159428">
    <property type="component" value="Unassembled WGS sequence"/>
</dbReference>
<sequence length="96" mass="11193">QHTVLTTPSSVLSFRGNLKTTPIRLRKSNDRMVALVYGKDPEFWRDHADYIDTMKKHFRQVHATLGGTSKTQRKNDVPEYVIDHVKLNYTSFFNLL</sequence>
<accession>A0AAU9XYX3</accession>
<gene>
    <name evidence="2" type="ORF">PMEA_00033812</name>
</gene>
<dbReference type="InterPro" id="IPR026116">
    <property type="entry name" value="GT18_cat"/>
</dbReference>
<protein>
    <recommendedName>
        <fullName evidence="1">Glycosyltransferase family 18 catalytic domain-containing protein</fullName>
    </recommendedName>
</protein>
<reference evidence="2 3" key="1">
    <citation type="submission" date="2022-05" db="EMBL/GenBank/DDBJ databases">
        <authorList>
            <consortium name="Genoscope - CEA"/>
            <person name="William W."/>
        </authorList>
    </citation>
    <scope>NUCLEOTIDE SEQUENCE [LARGE SCALE GENOMIC DNA]</scope>
</reference>
<dbReference type="EMBL" id="CALNXJ010000080">
    <property type="protein sequence ID" value="CAH3161540.1"/>
    <property type="molecule type" value="Genomic_DNA"/>
</dbReference>
<feature type="non-terminal residue" evidence="2">
    <location>
        <position position="1"/>
    </location>
</feature>
<keyword evidence="3" id="KW-1185">Reference proteome</keyword>
<dbReference type="GO" id="GO:0030144">
    <property type="term" value="F:alpha-1,6-mannosylglycoprotein 6-beta-N-acetylglucosaminyltransferase activity"/>
    <property type="evidence" value="ECO:0007669"/>
    <property type="project" value="InterPro"/>
</dbReference>
<evidence type="ECO:0000313" key="3">
    <source>
        <dbReference type="Proteomes" id="UP001159428"/>
    </source>
</evidence>